<comment type="caution">
    <text evidence="5">The sequence shown here is derived from an EMBL/GenBank/DDBJ whole genome shotgun (WGS) entry which is preliminary data.</text>
</comment>
<protein>
    <submittedName>
        <fullName evidence="5">Uncharacterized protein</fullName>
    </submittedName>
</protein>
<keyword evidence="6" id="KW-1185">Reference proteome</keyword>
<dbReference type="PANTHER" id="PTHR14614">
    <property type="entry name" value="HEPATOCELLULAR CARCINOMA-ASSOCIATED ANTIGEN"/>
    <property type="match status" value="1"/>
</dbReference>
<name>A0ABQ8FPK2_9FUNG</name>
<evidence type="ECO:0000313" key="5">
    <source>
        <dbReference type="EMBL" id="KAH6601624.1"/>
    </source>
</evidence>
<evidence type="ECO:0000313" key="6">
    <source>
        <dbReference type="Proteomes" id="UP001648503"/>
    </source>
</evidence>
<dbReference type="SUPFAM" id="SSF53335">
    <property type="entry name" value="S-adenosyl-L-methionine-dependent methyltransferases"/>
    <property type="match status" value="1"/>
</dbReference>
<evidence type="ECO:0000256" key="3">
    <source>
        <dbReference type="ARBA" id="ARBA00022691"/>
    </source>
</evidence>
<comment type="similarity">
    <text evidence="4">Belongs to the methyltransferase superfamily. METTL23 family.</text>
</comment>
<gene>
    <name evidence="5" type="ORF">BASA50_001482</name>
</gene>
<evidence type="ECO:0000256" key="2">
    <source>
        <dbReference type="ARBA" id="ARBA00022679"/>
    </source>
</evidence>
<keyword evidence="3" id="KW-0949">S-adenosyl-L-methionine</keyword>
<dbReference type="Gene3D" id="3.40.50.150">
    <property type="entry name" value="Vaccinia Virus protein VP39"/>
    <property type="match status" value="1"/>
</dbReference>
<reference evidence="5 6" key="1">
    <citation type="submission" date="2021-02" db="EMBL/GenBank/DDBJ databases">
        <title>Variation within the Batrachochytrium salamandrivorans European outbreak.</title>
        <authorList>
            <person name="Kelly M."/>
            <person name="Pasmans F."/>
            <person name="Shea T.P."/>
            <person name="Munoz J.F."/>
            <person name="Carranza S."/>
            <person name="Cuomo C.A."/>
            <person name="Martel A."/>
        </authorList>
    </citation>
    <scope>NUCLEOTIDE SEQUENCE [LARGE SCALE GENOMIC DNA]</scope>
    <source>
        <strain evidence="5 6">AMFP18/2</strain>
    </source>
</reference>
<sequence>MRHYRQINFGPDAPSVTISELDHPTYGCYTWPASVVLAALLFQSKSDYAGKRILELGAGTALVGLMMAKMGQAQSSEVVLTDHPLHEQVLQNIEHVIELNHLGRTAVVKPLAWGDFDGSIAQLLQCHTGGFDIIVGADLMYDPKDFEILLATVAMILQSSPPDAVFLMAYQERSSRRSMQWLLEKWGLSCRQVHYDMLTMMDWIESSMDLGQPVLPSDECDVTNVGCCNTSPSTKRQTDLLSGLGTTANAVPLQHLPTKHLLEAPKQLQSGLMSVLVFEIRATPALSPEL</sequence>
<dbReference type="EMBL" id="JAFCIX010000002">
    <property type="protein sequence ID" value="KAH6601624.1"/>
    <property type="molecule type" value="Genomic_DNA"/>
</dbReference>
<dbReference type="Pfam" id="PF10294">
    <property type="entry name" value="Methyltransf_16"/>
    <property type="match status" value="1"/>
</dbReference>
<proteinExistence type="inferred from homology"/>
<keyword evidence="1" id="KW-0489">Methyltransferase</keyword>
<dbReference type="InterPro" id="IPR029063">
    <property type="entry name" value="SAM-dependent_MTases_sf"/>
</dbReference>
<dbReference type="PANTHER" id="PTHR14614:SF164">
    <property type="entry name" value="HISTONE-ARGININE METHYLTRANSFERASE METTL23"/>
    <property type="match status" value="1"/>
</dbReference>
<dbReference type="InterPro" id="IPR019410">
    <property type="entry name" value="Methyltransf_16"/>
</dbReference>
<accession>A0ABQ8FPK2</accession>
<evidence type="ECO:0000256" key="4">
    <source>
        <dbReference type="ARBA" id="ARBA00043988"/>
    </source>
</evidence>
<keyword evidence="2" id="KW-0808">Transferase</keyword>
<organism evidence="5 6">
    <name type="scientific">Batrachochytrium salamandrivorans</name>
    <dbReference type="NCBI Taxonomy" id="1357716"/>
    <lineage>
        <taxon>Eukaryota</taxon>
        <taxon>Fungi</taxon>
        <taxon>Fungi incertae sedis</taxon>
        <taxon>Chytridiomycota</taxon>
        <taxon>Chytridiomycota incertae sedis</taxon>
        <taxon>Chytridiomycetes</taxon>
        <taxon>Rhizophydiales</taxon>
        <taxon>Rhizophydiales incertae sedis</taxon>
        <taxon>Batrachochytrium</taxon>
    </lineage>
</organism>
<dbReference type="Proteomes" id="UP001648503">
    <property type="component" value="Unassembled WGS sequence"/>
</dbReference>
<evidence type="ECO:0000256" key="1">
    <source>
        <dbReference type="ARBA" id="ARBA00022603"/>
    </source>
</evidence>